<dbReference type="InterPro" id="IPR002048">
    <property type="entry name" value="EF_hand_dom"/>
</dbReference>
<dbReference type="Pfam" id="PF00085">
    <property type="entry name" value="Thioredoxin"/>
    <property type="match status" value="1"/>
</dbReference>
<evidence type="ECO:0000256" key="1">
    <source>
        <dbReference type="ARBA" id="ARBA00006347"/>
    </source>
</evidence>
<feature type="domain" description="Thioredoxin" evidence="7">
    <location>
        <begin position="34"/>
        <end position="162"/>
    </location>
</feature>
<evidence type="ECO:0000256" key="4">
    <source>
        <dbReference type="ARBA" id="ARBA00022837"/>
    </source>
</evidence>
<evidence type="ECO:0000256" key="2">
    <source>
        <dbReference type="ARBA" id="ARBA00022729"/>
    </source>
</evidence>
<dbReference type="GO" id="GO:0005509">
    <property type="term" value="F:calcium ion binding"/>
    <property type="evidence" value="ECO:0007669"/>
    <property type="project" value="InterPro"/>
</dbReference>
<dbReference type="SUPFAM" id="SSF52833">
    <property type="entry name" value="Thioredoxin-like"/>
    <property type="match status" value="1"/>
</dbReference>
<dbReference type="EMBL" id="JBGBPQ010000014">
    <property type="protein sequence ID" value="KAL1511594.1"/>
    <property type="molecule type" value="Genomic_DNA"/>
</dbReference>
<dbReference type="InterPro" id="IPR013766">
    <property type="entry name" value="Thioredoxin_domain"/>
</dbReference>
<dbReference type="Proteomes" id="UP001515480">
    <property type="component" value="Unassembled WGS sequence"/>
</dbReference>
<dbReference type="CDD" id="cd00051">
    <property type="entry name" value="EFh"/>
    <property type="match status" value="1"/>
</dbReference>
<evidence type="ECO:0000313" key="9">
    <source>
        <dbReference type="Proteomes" id="UP001515480"/>
    </source>
</evidence>
<evidence type="ECO:0000313" key="8">
    <source>
        <dbReference type="EMBL" id="KAL1511594.1"/>
    </source>
</evidence>
<dbReference type="GO" id="GO:0006457">
    <property type="term" value="P:protein folding"/>
    <property type="evidence" value="ECO:0007669"/>
    <property type="project" value="TreeGrafter"/>
</dbReference>
<evidence type="ECO:0000259" key="6">
    <source>
        <dbReference type="PROSITE" id="PS50222"/>
    </source>
</evidence>
<dbReference type="PROSITE" id="PS50222">
    <property type="entry name" value="EF_HAND_2"/>
    <property type="match status" value="3"/>
</dbReference>
<feature type="signal peptide" evidence="5">
    <location>
        <begin position="1"/>
        <end position="15"/>
    </location>
</feature>
<dbReference type="InterPro" id="IPR011992">
    <property type="entry name" value="EF-hand-dom_pair"/>
</dbReference>
<gene>
    <name evidence="8" type="ORF">AB1Y20_006388</name>
</gene>
<dbReference type="FunFam" id="1.10.238.10:FF:000003">
    <property type="entry name" value="Calmodulin A"/>
    <property type="match status" value="1"/>
</dbReference>
<dbReference type="GO" id="GO:0003756">
    <property type="term" value="F:protein disulfide isomerase activity"/>
    <property type="evidence" value="ECO:0007669"/>
    <property type="project" value="TreeGrafter"/>
</dbReference>
<evidence type="ECO:0000256" key="5">
    <source>
        <dbReference type="SAM" id="SignalP"/>
    </source>
</evidence>
<dbReference type="PANTHER" id="PTHR45672:SF3">
    <property type="entry name" value="THIOREDOXIN DOMAIN-CONTAINING PROTEIN 5"/>
    <property type="match status" value="1"/>
</dbReference>
<evidence type="ECO:0000256" key="3">
    <source>
        <dbReference type="ARBA" id="ARBA00022737"/>
    </source>
</evidence>
<feature type="domain" description="EF-hand" evidence="6">
    <location>
        <begin position="304"/>
        <end position="339"/>
    </location>
</feature>
<keyword evidence="3" id="KW-0677">Repeat</keyword>
<keyword evidence="2 5" id="KW-0732">Signal</keyword>
<keyword evidence="4" id="KW-0106">Calcium</keyword>
<dbReference type="AlphaFoldDB" id="A0AB34J2K8"/>
<dbReference type="PROSITE" id="PS00018">
    <property type="entry name" value="EF_HAND_1"/>
    <property type="match status" value="3"/>
</dbReference>
<name>A0AB34J2K8_PRYPA</name>
<comment type="caution">
    <text evidence="8">The sequence shown here is derived from an EMBL/GenBank/DDBJ whole genome shotgun (WGS) entry which is preliminary data.</text>
</comment>
<feature type="domain" description="EF-hand" evidence="6">
    <location>
        <begin position="220"/>
        <end position="255"/>
    </location>
</feature>
<feature type="domain" description="EF-hand" evidence="6">
    <location>
        <begin position="350"/>
        <end position="385"/>
    </location>
</feature>
<protein>
    <recommendedName>
        <fullName evidence="10">Calmodulin</fullName>
    </recommendedName>
</protein>
<proteinExistence type="inferred from homology"/>
<dbReference type="InterPro" id="IPR018247">
    <property type="entry name" value="EF_Hand_1_Ca_BS"/>
</dbReference>
<feature type="chain" id="PRO_5044274104" description="Calmodulin" evidence="5">
    <location>
        <begin position="16"/>
        <end position="390"/>
    </location>
</feature>
<dbReference type="Gene3D" id="3.40.30.10">
    <property type="entry name" value="Glutaredoxin"/>
    <property type="match status" value="1"/>
</dbReference>
<dbReference type="GO" id="GO:0005783">
    <property type="term" value="C:endoplasmic reticulum"/>
    <property type="evidence" value="ECO:0007669"/>
    <property type="project" value="TreeGrafter"/>
</dbReference>
<keyword evidence="9" id="KW-1185">Reference proteome</keyword>
<evidence type="ECO:0008006" key="10">
    <source>
        <dbReference type="Google" id="ProtNLM"/>
    </source>
</evidence>
<comment type="similarity">
    <text evidence="1">Belongs to the protein disulfide isomerase family.</text>
</comment>
<dbReference type="PROSITE" id="PS51352">
    <property type="entry name" value="THIOREDOXIN_2"/>
    <property type="match status" value="1"/>
</dbReference>
<dbReference type="Gene3D" id="1.10.238.10">
    <property type="entry name" value="EF-hand"/>
    <property type="match status" value="1"/>
</dbReference>
<accession>A0AB34J2K8</accession>
<dbReference type="SUPFAM" id="SSF47473">
    <property type="entry name" value="EF-hand"/>
    <property type="match status" value="1"/>
</dbReference>
<dbReference type="Pfam" id="PF13499">
    <property type="entry name" value="EF-hand_7"/>
    <property type="match status" value="1"/>
</dbReference>
<dbReference type="PANTHER" id="PTHR45672">
    <property type="entry name" value="PROTEIN DISULFIDE-ISOMERASE C17H9.14C-RELATED"/>
    <property type="match status" value="1"/>
</dbReference>
<dbReference type="InterPro" id="IPR036249">
    <property type="entry name" value="Thioredoxin-like_sf"/>
</dbReference>
<organism evidence="8 9">
    <name type="scientific">Prymnesium parvum</name>
    <name type="common">Toxic golden alga</name>
    <dbReference type="NCBI Taxonomy" id="97485"/>
    <lineage>
        <taxon>Eukaryota</taxon>
        <taxon>Haptista</taxon>
        <taxon>Haptophyta</taxon>
        <taxon>Prymnesiophyceae</taxon>
        <taxon>Prymnesiales</taxon>
        <taxon>Prymnesiaceae</taxon>
        <taxon>Prymnesium</taxon>
    </lineage>
</organism>
<reference evidence="8 9" key="1">
    <citation type="journal article" date="2024" name="Science">
        <title>Giant polyketide synthase enzymes in the biosynthesis of giant marine polyether toxins.</title>
        <authorList>
            <person name="Fallon T.R."/>
            <person name="Shende V.V."/>
            <person name="Wierzbicki I.H."/>
            <person name="Pendleton A.L."/>
            <person name="Watervoot N.F."/>
            <person name="Auber R.P."/>
            <person name="Gonzalez D.J."/>
            <person name="Wisecaver J.H."/>
            <person name="Moore B.S."/>
        </authorList>
    </citation>
    <scope>NUCLEOTIDE SEQUENCE [LARGE SCALE GENOMIC DNA]</scope>
    <source>
        <strain evidence="8 9">12B1</strain>
    </source>
</reference>
<dbReference type="SMART" id="SM00054">
    <property type="entry name" value="EFh"/>
    <property type="match status" value="3"/>
</dbReference>
<evidence type="ECO:0000259" key="7">
    <source>
        <dbReference type="PROSITE" id="PS51352"/>
    </source>
</evidence>
<sequence length="390" mass="42298">MSLLLLLSILPSSLALLATPHSRLPLASAHTSLPSPARLPPPFLAAAHDTLVTPLDASTFDAAVDGPGLAVVKFFAPWCRTCARINPIFQKVAAEATKEHGDRVRFYEVNFKEQKPLCASQRIVLLPTVHFYLKGFGRVHRMVLSPKGAAEQLRAELSRFLADEARMETLQELQRGGRDALVRYTDLVKALAALKAAPDALAGDPPAENSAKYGAVASERRLRELEQLFAWLDKDASHSIDAEELAAAAAALRPGGGGGAEDSARLDDLLRRIAAARGEAAEARALDFESFVKIMLRYEVEQFASPEELLPAFEAIDLDGEGTLSMEEVLGVVENMCRVLPSEGLDDVCAHPELIESTFDAFDVDHSGDLSYEEFVSMLSGRGSESAYEQ</sequence>
<dbReference type="InterPro" id="IPR051063">
    <property type="entry name" value="PDI"/>
</dbReference>
<dbReference type="CDD" id="cd02947">
    <property type="entry name" value="TRX_family"/>
    <property type="match status" value="1"/>
</dbReference>